<gene>
    <name evidence="1" type="ORF">PAECIP111802_06814</name>
</gene>
<evidence type="ECO:0000313" key="1">
    <source>
        <dbReference type="EMBL" id="CAG7657670.1"/>
    </source>
</evidence>
<proteinExistence type="predicted"/>
<sequence length="59" mass="6659">MERAWPAIASSGVGPQFVFDFARKIDPNPKYVVSWTLDHVSWQNSFLLKGPVSDDGHEK</sequence>
<accession>A0ABM8VTH9</accession>
<reference evidence="1 2" key="1">
    <citation type="submission" date="2021-06" db="EMBL/GenBank/DDBJ databases">
        <authorList>
            <person name="Criscuolo A."/>
        </authorList>
    </citation>
    <scope>NUCLEOTIDE SEQUENCE [LARGE SCALE GENOMIC DNA]</scope>
    <source>
        <strain evidence="2">CIP 111802</strain>
    </source>
</reference>
<keyword evidence="2" id="KW-1185">Reference proteome</keyword>
<evidence type="ECO:0000313" key="2">
    <source>
        <dbReference type="Proteomes" id="UP000730618"/>
    </source>
</evidence>
<protein>
    <submittedName>
        <fullName evidence="1">Uncharacterized protein</fullName>
    </submittedName>
</protein>
<dbReference type="EMBL" id="CAJVCE010000036">
    <property type="protein sequence ID" value="CAG7657670.1"/>
    <property type="molecule type" value="Genomic_DNA"/>
</dbReference>
<name>A0ABM8VTH9_9BACL</name>
<dbReference type="Proteomes" id="UP000730618">
    <property type="component" value="Unassembled WGS sequence"/>
</dbReference>
<organism evidence="1 2">
    <name type="scientific">Paenibacillus allorhizosphaerae</name>
    <dbReference type="NCBI Taxonomy" id="2849866"/>
    <lineage>
        <taxon>Bacteria</taxon>
        <taxon>Bacillati</taxon>
        <taxon>Bacillota</taxon>
        <taxon>Bacilli</taxon>
        <taxon>Bacillales</taxon>
        <taxon>Paenibacillaceae</taxon>
        <taxon>Paenibacillus</taxon>
    </lineage>
</organism>
<comment type="caution">
    <text evidence="1">The sequence shown here is derived from an EMBL/GenBank/DDBJ whole genome shotgun (WGS) entry which is preliminary data.</text>
</comment>